<evidence type="ECO:0000313" key="3">
    <source>
        <dbReference type="Proteomes" id="UP000419743"/>
    </source>
</evidence>
<proteinExistence type="predicted"/>
<evidence type="ECO:0000313" key="2">
    <source>
        <dbReference type="EMBL" id="VZO36762.1"/>
    </source>
</evidence>
<evidence type="ECO:0000256" key="1">
    <source>
        <dbReference type="SAM" id="MobiDB-lite"/>
    </source>
</evidence>
<dbReference type="Pfam" id="PF05787">
    <property type="entry name" value="PhoX"/>
    <property type="match status" value="1"/>
</dbReference>
<gene>
    <name evidence="2" type="ORF">HALOF300_01941</name>
</gene>
<dbReference type="InterPro" id="IPR006311">
    <property type="entry name" value="TAT_signal"/>
</dbReference>
<keyword evidence="3" id="KW-1185">Reference proteome</keyword>
<feature type="region of interest" description="Disordered" evidence="1">
    <location>
        <begin position="503"/>
        <end position="523"/>
    </location>
</feature>
<protein>
    <recommendedName>
        <fullName evidence="4">Phosphatase</fullName>
    </recommendedName>
</protein>
<reference evidence="2 3" key="1">
    <citation type="submission" date="2019-11" db="EMBL/GenBank/DDBJ databases">
        <authorList>
            <person name="Criscuolo A."/>
        </authorList>
    </citation>
    <scope>NUCLEOTIDE SEQUENCE [LARGE SCALE GENOMIC DNA]</scope>
    <source>
        <strain evidence="2">CIP111667</strain>
    </source>
</reference>
<feature type="compositionally biased region" description="Low complexity" evidence="1">
    <location>
        <begin position="503"/>
        <end position="515"/>
    </location>
</feature>
<accession>A0A7M4DII8</accession>
<dbReference type="PANTHER" id="PTHR35399:SF2">
    <property type="entry name" value="DUF839 DOMAIN-CONTAINING PROTEIN"/>
    <property type="match status" value="1"/>
</dbReference>
<comment type="caution">
    <text evidence="2">The sequence shown here is derived from an EMBL/GenBank/DDBJ whole genome shotgun (WGS) entry which is preliminary data.</text>
</comment>
<dbReference type="AlphaFoldDB" id="A0A7M4DII8"/>
<dbReference type="PANTHER" id="PTHR35399">
    <property type="entry name" value="SLR8030 PROTEIN"/>
    <property type="match status" value="1"/>
</dbReference>
<dbReference type="RefSeq" id="WP_156740734.1">
    <property type="nucleotide sequence ID" value="NZ_CACRYJ010000025.1"/>
</dbReference>
<dbReference type="PROSITE" id="PS51318">
    <property type="entry name" value="TAT"/>
    <property type="match status" value="1"/>
</dbReference>
<evidence type="ECO:0008006" key="4">
    <source>
        <dbReference type="Google" id="ProtNLM"/>
    </source>
</evidence>
<dbReference type="EMBL" id="CACRYJ010000025">
    <property type="protein sequence ID" value="VZO36762.1"/>
    <property type="molecule type" value="Genomic_DNA"/>
</dbReference>
<sequence length="684" mass="74241">MLTSPRKFLPLIANHSGNRSPMTCKYRCGDACFHEVPNTSEGAYLGDIIASGISRRSLLKVGAVVAVAGAGAGAATLGAQPAAAAPAQAARGLAFTPVPPNSEHAVSVPEGYTSKVLIRWGDPLFSDAPAFEPENQSAAGQERQFGYNNDHLDLFEIRRDEHVMVINHEYTNEEIMFPGYDPAAPTQDQVEIAWAAHGLTVVGVTGAAQGRPSGELTTVVDHRLNRRLTATTPFELTGPVAGSEYVRTTADPDGRTVLGTLNNCAGGVTPWRTWLTAEENFNQYFANADEVTDPVVRERLRRYGLPGGASQRKWEAYDPRFDLGAEPNEVNRFGWIVEVDPFDPGSTPRKRTALGRFKHEAANIHLSRQNQVVAYMGDDERFDYLYKFVSRDTFRRNNPEHNATLLDNGTLYVALFTGNSPVEEIDGSGTLPSDGGFDGAGEWIPIVTSDEAGAHSHVEGMTGVEVLLFTRQAGDAVGATKMDRPEDVETNPLTGVLYVALTNNTNRGTGTNPGPDETNPRSSNRHGHVIELMETGNDPRSYTFDWRIFLLCGDPNDPSTYFAGYDKSQVSPISCPDNVTFDPYGNLWISTDGNALGTNDGLFGVAVDGEYRGQVKQFLTVPISAETCGPKVTETRVLVCVQHPGERSGATFENQFSHWPDGGTSVPRPAVVVAWRPDGIRIGR</sequence>
<name>A0A7M4DII8_9MICO</name>
<dbReference type="Proteomes" id="UP000419743">
    <property type="component" value="Unassembled WGS sequence"/>
</dbReference>
<dbReference type="InterPro" id="IPR008557">
    <property type="entry name" value="PhoX"/>
</dbReference>
<organism evidence="2 3">
    <name type="scientific">Occultella aeris</name>
    <dbReference type="NCBI Taxonomy" id="2761496"/>
    <lineage>
        <taxon>Bacteria</taxon>
        <taxon>Bacillati</taxon>
        <taxon>Actinomycetota</taxon>
        <taxon>Actinomycetes</taxon>
        <taxon>Micrococcales</taxon>
        <taxon>Ruaniaceae</taxon>
        <taxon>Occultella</taxon>
    </lineage>
</organism>